<accession>A0ABY7FA49</accession>
<reference evidence="1" key="1">
    <citation type="submission" date="2022-11" db="EMBL/GenBank/DDBJ databases">
        <title>Centuries of genome instability and evolution in soft-shell clam transmissible cancer (bioRxiv).</title>
        <authorList>
            <person name="Hart S.F.M."/>
            <person name="Yonemitsu M.A."/>
            <person name="Giersch R.M."/>
            <person name="Beal B.F."/>
            <person name="Arriagada G."/>
            <person name="Davis B.W."/>
            <person name="Ostrander E.A."/>
            <person name="Goff S.P."/>
            <person name="Metzger M.J."/>
        </authorList>
    </citation>
    <scope>NUCLEOTIDE SEQUENCE</scope>
    <source>
        <strain evidence="1">MELC-2E11</strain>
        <tissue evidence="1">Siphon/mantle</tissue>
    </source>
</reference>
<protein>
    <submittedName>
        <fullName evidence="1">Uncharacterized protein</fullName>
    </submittedName>
</protein>
<gene>
    <name evidence="1" type="ORF">MAR_000886</name>
</gene>
<sequence>MPGFMKGTILPFDEKTVLKQDPLMESLFADWVYDDKVAVCLNIMLLALSQLSKRFFADHLPGGSWENGTDDMQQRTSGAAKQNLWNRMRANVSVLALEAFVMFSANTTKQWLERKTDFEKNMLIQDAMKNVSLVRANYKRRTE</sequence>
<proteinExistence type="predicted"/>
<organism evidence="1 2">
    <name type="scientific">Mya arenaria</name>
    <name type="common">Soft-shell clam</name>
    <dbReference type="NCBI Taxonomy" id="6604"/>
    <lineage>
        <taxon>Eukaryota</taxon>
        <taxon>Metazoa</taxon>
        <taxon>Spiralia</taxon>
        <taxon>Lophotrochozoa</taxon>
        <taxon>Mollusca</taxon>
        <taxon>Bivalvia</taxon>
        <taxon>Autobranchia</taxon>
        <taxon>Heteroconchia</taxon>
        <taxon>Euheterodonta</taxon>
        <taxon>Imparidentia</taxon>
        <taxon>Neoheterodontei</taxon>
        <taxon>Myida</taxon>
        <taxon>Myoidea</taxon>
        <taxon>Myidae</taxon>
        <taxon>Mya</taxon>
    </lineage>
</organism>
<name>A0ABY7FA49_MYAAR</name>
<dbReference type="Proteomes" id="UP001164746">
    <property type="component" value="Chromosome 11"/>
</dbReference>
<dbReference type="EMBL" id="CP111022">
    <property type="protein sequence ID" value="WAR19048.1"/>
    <property type="molecule type" value="Genomic_DNA"/>
</dbReference>
<evidence type="ECO:0000313" key="1">
    <source>
        <dbReference type="EMBL" id="WAR19048.1"/>
    </source>
</evidence>
<evidence type="ECO:0000313" key="2">
    <source>
        <dbReference type="Proteomes" id="UP001164746"/>
    </source>
</evidence>
<keyword evidence="2" id="KW-1185">Reference proteome</keyword>